<keyword evidence="4" id="KW-1185">Reference proteome</keyword>
<accession>A0A176WCR2</accession>
<sequence>MVRLEVWILLRWGMPLLGSTTGSCHPIAALDKCRSLGHGGEGERPVTAGARGNPEPVGGMALGVWFRTTTRRAETMRRRQQQQQQEEQEQEGGGETTSPRASNENGGGRATLVEHARGHVAASSDFNICEQGIGSGLLPSAMSIVLPEPSRAWWRRVAIVSYQAICCCP</sequence>
<evidence type="ECO:0008006" key="5">
    <source>
        <dbReference type="Google" id="ProtNLM"/>
    </source>
</evidence>
<dbReference type="Proteomes" id="UP000077202">
    <property type="component" value="Unassembled WGS sequence"/>
</dbReference>
<gene>
    <name evidence="3" type="ORF">AXG93_3483s1130</name>
</gene>
<protein>
    <recommendedName>
        <fullName evidence="5">Secreted protein</fullName>
    </recommendedName>
</protein>
<dbReference type="AlphaFoldDB" id="A0A176WCR2"/>
<comment type="caution">
    <text evidence="3">The sequence shown here is derived from an EMBL/GenBank/DDBJ whole genome shotgun (WGS) entry which is preliminary data.</text>
</comment>
<feature type="region of interest" description="Disordered" evidence="1">
    <location>
        <begin position="38"/>
        <end position="108"/>
    </location>
</feature>
<feature type="signal peptide" evidence="2">
    <location>
        <begin position="1"/>
        <end position="24"/>
    </location>
</feature>
<proteinExistence type="predicted"/>
<feature type="chain" id="PRO_5008052471" description="Secreted protein" evidence="2">
    <location>
        <begin position="25"/>
        <end position="169"/>
    </location>
</feature>
<evidence type="ECO:0000313" key="3">
    <source>
        <dbReference type="EMBL" id="OAE30421.1"/>
    </source>
</evidence>
<dbReference type="PROSITE" id="PS51257">
    <property type="entry name" value="PROKAR_LIPOPROTEIN"/>
    <property type="match status" value="1"/>
</dbReference>
<evidence type="ECO:0000256" key="2">
    <source>
        <dbReference type="SAM" id="SignalP"/>
    </source>
</evidence>
<keyword evidence="2" id="KW-0732">Signal</keyword>
<evidence type="ECO:0000313" key="4">
    <source>
        <dbReference type="Proteomes" id="UP000077202"/>
    </source>
</evidence>
<organism evidence="3 4">
    <name type="scientific">Marchantia polymorpha subsp. ruderalis</name>
    <dbReference type="NCBI Taxonomy" id="1480154"/>
    <lineage>
        <taxon>Eukaryota</taxon>
        <taxon>Viridiplantae</taxon>
        <taxon>Streptophyta</taxon>
        <taxon>Embryophyta</taxon>
        <taxon>Marchantiophyta</taxon>
        <taxon>Marchantiopsida</taxon>
        <taxon>Marchantiidae</taxon>
        <taxon>Marchantiales</taxon>
        <taxon>Marchantiaceae</taxon>
        <taxon>Marchantia</taxon>
    </lineage>
</organism>
<dbReference type="EMBL" id="LVLJ01001335">
    <property type="protein sequence ID" value="OAE30421.1"/>
    <property type="molecule type" value="Genomic_DNA"/>
</dbReference>
<name>A0A176WCR2_MARPO</name>
<reference evidence="3" key="1">
    <citation type="submission" date="2016-03" db="EMBL/GenBank/DDBJ databases">
        <title>Mechanisms controlling the formation of the plant cell surface in tip-growing cells are functionally conserved among land plants.</title>
        <authorList>
            <person name="Honkanen S."/>
            <person name="Jones V.A."/>
            <person name="Morieri G."/>
            <person name="Champion C."/>
            <person name="Hetherington A.J."/>
            <person name="Kelly S."/>
            <person name="Saint-Marcoux D."/>
            <person name="Proust H."/>
            <person name="Prescott H."/>
            <person name="Dolan L."/>
        </authorList>
    </citation>
    <scope>NUCLEOTIDE SEQUENCE [LARGE SCALE GENOMIC DNA]</scope>
    <source>
        <tissue evidence="3">Whole gametophyte</tissue>
    </source>
</reference>
<evidence type="ECO:0000256" key="1">
    <source>
        <dbReference type="SAM" id="MobiDB-lite"/>
    </source>
</evidence>